<evidence type="ECO:0000256" key="1">
    <source>
        <dbReference type="ARBA" id="ARBA00004127"/>
    </source>
</evidence>
<evidence type="ECO:0000313" key="9">
    <source>
        <dbReference type="EMBL" id="MBD7915921.1"/>
    </source>
</evidence>
<evidence type="ECO:0000313" key="10">
    <source>
        <dbReference type="Proteomes" id="UP000640335"/>
    </source>
</evidence>
<keyword evidence="8" id="KW-1003">Cell membrane</keyword>
<organism evidence="9 10">
    <name type="scientific">Clostridium gallinarum</name>
    <dbReference type="NCBI Taxonomy" id="2762246"/>
    <lineage>
        <taxon>Bacteria</taxon>
        <taxon>Bacillati</taxon>
        <taxon>Bacillota</taxon>
        <taxon>Clostridia</taxon>
        <taxon>Eubacteriales</taxon>
        <taxon>Clostridiaceae</taxon>
        <taxon>Clostridium</taxon>
    </lineage>
</organism>
<keyword evidence="3 8" id="KW-0812">Transmembrane</keyword>
<feature type="transmembrane region" description="Helical" evidence="8">
    <location>
        <begin position="127"/>
        <end position="149"/>
    </location>
</feature>
<proteinExistence type="inferred from homology"/>
<protein>
    <recommendedName>
        <fullName evidence="8">Ion-translocating oxidoreductase complex subunit E</fullName>
        <ecNumber evidence="8">7.-.-.-</ecNumber>
    </recommendedName>
    <alternativeName>
        <fullName evidence="8">Rnf electron transport complex subunit E</fullName>
    </alternativeName>
</protein>
<evidence type="ECO:0000256" key="8">
    <source>
        <dbReference type="HAMAP-Rule" id="MF_00478"/>
    </source>
</evidence>
<accession>A0ABR8Q664</accession>
<dbReference type="EC" id="7.-.-.-" evidence="8"/>
<evidence type="ECO:0000256" key="4">
    <source>
        <dbReference type="ARBA" id="ARBA00022967"/>
    </source>
</evidence>
<evidence type="ECO:0000256" key="5">
    <source>
        <dbReference type="ARBA" id="ARBA00022982"/>
    </source>
</evidence>
<feature type="transmembrane region" description="Helical" evidence="8">
    <location>
        <begin position="169"/>
        <end position="190"/>
    </location>
</feature>
<dbReference type="NCBIfam" id="TIGR01948">
    <property type="entry name" value="rnfE"/>
    <property type="match status" value="1"/>
</dbReference>
<dbReference type="RefSeq" id="WP_191750673.1">
    <property type="nucleotide sequence ID" value="NZ_JACSQZ010000050.1"/>
</dbReference>
<feature type="transmembrane region" description="Helical" evidence="8">
    <location>
        <begin position="97"/>
        <end position="115"/>
    </location>
</feature>
<evidence type="ECO:0000256" key="3">
    <source>
        <dbReference type="ARBA" id="ARBA00022692"/>
    </source>
</evidence>
<evidence type="ECO:0000256" key="2">
    <source>
        <dbReference type="ARBA" id="ARBA00022448"/>
    </source>
</evidence>
<keyword evidence="2 8" id="KW-0813">Transport</keyword>
<evidence type="ECO:0000256" key="7">
    <source>
        <dbReference type="ARBA" id="ARBA00023136"/>
    </source>
</evidence>
<keyword evidence="10" id="KW-1185">Reference proteome</keyword>
<dbReference type="EMBL" id="JACSQZ010000050">
    <property type="protein sequence ID" value="MBD7915921.1"/>
    <property type="molecule type" value="Genomic_DNA"/>
</dbReference>
<comment type="subcellular location">
    <subcellularLocation>
        <location evidence="8">Cell membrane</location>
        <topology evidence="8">Multi-pass membrane protein</topology>
    </subcellularLocation>
    <subcellularLocation>
        <location evidence="1">Endomembrane system</location>
        <topology evidence="1">Multi-pass membrane protein</topology>
    </subcellularLocation>
</comment>
<dbReference type="PIRSF" id="PIRSF006102">
    <property type="entry name" value="NQR_DE"/>
    <property type="match status" value="1"/>
</dbReference>
<comment type="similarity">
    <text evidence="8">Belongs to the NqrDE/RnfAE family.</text>
</comment>
<dbReference type="Pfam" id="PF02508">
    <property type="entry name" value="Rnf-Nqr"/>
    <property type="match status" value="1"/>
</dbReference>
<dbReference type="Proteomes" id="UP000640335">
    <property type="component" value="Unassembled WGS sequence"/>
</dbReference>
<comment type="function">
    <text evidence="8">Part of a membrane-bound complex that couples electron transfer with translocation of ions across the membrane.</text>
</comment>
<feature type="transmembrane region" description="Helical" evidence="8">
    <location>
        <begin position="71"/>
        <end position="91"/>
    </location>
</feature>
<dbReference type="PANTHER" id="PTHR30586:SF0">
    <property type="entry name" value="ION-TRANSLOCATING OXIDOREDUCTASE COMPLEX SUBUNIT E"/>
    <property type="match status" value="1"/>
</dbReference>
<feature type="transmembrane region" description="Helical" evidence="8">
    <location>
        <begin position="38"/>
        <end position="59"/>
    </location>
</feature>
<keyword evidence="6 8" id="KW-1133">Transmembrane helix</keyword>
<dbReference type="HAMAP" id="MF_00478">
    <property type="entry name" value="RsxE_RnfE"/>
    <property type="match status" value="1"/>
</dbReference>
<dbReference type="NCBIfam" id="NF009070">
    <property type="entry name" value="PRK12405.1"/>
    <property type="match status" value="1"/>
</dbReference>
<feature type="transmembrane region" description="Helical" evidence="8">
    <location>
        <begin position="12"/>
        <end position="32"/>
    </location>
</feature>
<sequence length="237" mass="25161">MNKLIERLKNGIITENPIFVQVLAMCPTLAVTTSAKNALGMGLASTVVLIFSNMMISAIRKLVPDKIRIPAYIVVIASFVTIVDMLMQGYIPSLYSSLGIFIPLIVVNCIILGRAEAYASKNPILPSIFDAIGMGLGFTIALFLIGTFREILGAGQILGIQIIPETIKPASIMILAPGAFFTLGGLMVALNAYNIKKAEKTGEEVKTLEHSCGSCSGCGTGSCSTNSGIEIKESKKN</sequence>
<reference evidence="9 10" key="1">
    <citation type="submission" date="2020-08" db="EMBL/GenBank/DDBJ databases">
        <title>A Genomic Blueprint of the Chicken Gut Microbiome.</title>
        <authorList>
            <person name="Gilroy R."/>
            <person name="Ravi A."/>
            <person name="Getino M."/>
            <person name="Pursley I."/>
            <person name="Horton D.L."/>
            <person name="Alikhan N.-F."/>
            <person name="Baker D."/>
            <person name="Gharbi K."/>
            <person name="Hall N."/>
            <person name="Watson M."/>
            <person name="Adriaenssens E.M."/>
            <person name="Foster-Nyarko E."/>
            <person name="Jarju S."/>
            <person name="Secka A."/>
            <person name="Antonio M."/>
            <person name="Oren A."/>
            <person name="Chaudhuri R."/>
            <person name="La Ragione R.M."/>
            <person name="Hildebrand F."/>
            <person name="Pallen M.J."/>
        </authorList>
    </citation>
    <scope>NUCLEOTIDE SEQUENCE [LARGE SCALE GENOMIC DNA]</scope>
    <source>
        <strain evidence="9 10">Sa3CUN1</strain>
    </source>
</reference>
<comment type="caution">
    <text evidence="9">The sequence shown here is derived from an EMBL/GenBank/DDBJ whole genome shotgun (WGS) entry which is preliminary data.</text>
</comment>
<dbReference type="InterPro" id="IPR010968">
    <property type="entry name" value="RnfE"/>
</dbReference>
<gene>
    <name evidence="8" type="primary">rnfE</name>
    <name evidence="9" type="ORF">H9660_12270</name>
</gene>
<keyword evidence="4 8" id="KW-1278">Translocase</keyword>
<dbReference type="InterPro" id="IPR003667">
    <property type="entry name" value="NqrDE/RnfAE"/>
</dbReference>
<name>A0ABR8Q664_9CLOT</name>
<dbReference type="PANTHER" id="PTHR30586">
    <property type="entry name" value="ELECTRON TRANSPORT COMPLEX PROTEIN RNFE"/>
    <property type="match status" value="1"/>
</dbReference>
<comment type="subunit">
    <text evidence="8">The complex is composed of six subunits: RnfA, RnfB, RnfC, RnfD, RnfE and RnfG.</text>
</comment>
<keyword evidence="7 8" id="KW-0472">Membrane</keyword>
<evidence type="ECO:0000256" key="6">
    <source>
        <dbReference type="ARBA" id="ARBA00022989"/>
    </source>
</evidence>
<keyword evidence="5 8" id="KW-0249">Electron transport</keyword>